<dbReference type="SUPFAM" id="SSF141868">
    <property type="entry name" value="EAL domain-like"/>
    <property type="match status" value="1"/>
</dbReference>
<dbReference type="CDD" id="cd01948">
    <property type="entry name" value="EAL"/>
    <property type="match status" value="1"/>
</dbReference>
<evidence type="ECO:0000313" key="3">
    <source>
        <dbReference type="Proteomes" id="UP000428803"/>
    </source>
</evidence>
<proteinExistence type="predicted"/>
<dbReference type="InterPro" id="IPR001633">
    <property type="entry name" value="EAL_dom"/>
</dbReference>
<dbReference type="KEGG" id="slaa:EUU25_10075"/>
<reference evidence="3" key="1">
    <citation type="submission" date="2019-01" db="EMBL/GenBank/DDBJ databases">
        <title>Sphingorhabdus lacus sp.nov., isolated from an oligotrophic freshwater lake.</title>
        <authorList>
            <person name="Park M."/>
        </authorList>
    </citation>
    <scope>NUCLEOTIDE SEQUENCE [LARGE SCALE GENOMIC DNA]</scope>
    <source>
        <strain evidence="3">IMCC1753</strain>
    </source>
</reference>
<name>A0A6I6LE36_9SPHN</name>
<dbReference type="Proteomes" id="UP000428803">
    <property type="component" value="Chromosome"/>
</dbReference>
<gene>
    <name evidence="2" type="ORF">EUU25_10075</name>
</gene>
<accession>A0A6I6LE36</accession>
<dbReference type="PANTHER" id="PTHR44757">
    <property type="entry name" value="DIGUANYLATE CYCLASE DGCP"/>
    <property type="match status" value="1"/>
</dbReference>
<keyword evidence="3" id="KW-1185">Reference proteome</keyword>
<feature type="domain" description="EAL" evidence="1">
    <location>
        <begin position="1"/>
        <end position="74"/>
    </location>
</feature>
<dbReference type="EMBL" id="CP035733">
    <property type="protein sequence ID" value="QGY82246.1"/>
    <property type="molecule type" value="Genomic_DNA"/>
</dbReference>
<organism evidence="2 3">
    <name type="scientific">Sphingorhabdus lacus</name>
    <dbReference type="NCBI Taxonomy" id="392610"/>
    <lineage>
        <taxon>Bacteria</taxon>
        <taxon>Pseudomonadati</taxon>
        <taxon>Pseudomonadota</taxon>
        <taxon>Alphaproteobacteria</taxon>
        <taxon>Sphingomonadales</taxon>
        <taxon>Sphingomonadaceae</taxon>
        <taxon>Sphingorhabdus</taxon>
    </lineage>
</organism>
<dbReference type="PANTHER" id="PTHR44757:SF2">
    <property type="entry name" value="BIOFILM ARCHITECTURE MAINTENANCE PROTEIN MBAA"/>
    <property type="match status" value="1"/>
</dbReference>
<dbReference type="PROSITE" id="PS50883">
    <property type="entry name" value="EAL"/>
    <property type="match status" value="1"/>
</dbReference>
<evidence type="ECO:0000313" key="2">
    <source>
        <dbReference type="EMBL" id="QGY82246.1"/>
    </source>
</evidence>
<sequence length="74" mass="8225">MVQLNERNIVGFEALLRWPQPNGDDTAPDIFIPVAEECGLIVPLGTWVLREACRTAARCAPHICSKNYALWACV</sequence>
<protein>
    <submittedName>
        <fullName evidence="2">EAL domain-containing protein</fullName>
    </submittedName>
</protein>
<dbReference type="Gene3D" id="3.20.20.450">
    <property type="entry name" value="EAL domain"/>
    <property type="match status" value="1"/>
</dbReference>
<dbReference type="InterPro" id="IPR035919">
    <property type="entry name" value="EAL_sf"/>
</dbReference>
<dbReference type="Pfam" id="PF00563">
    <property type="entry name" value="EAL"/>
    <property type="match status" value="1"/>
</dbReference>
<dbReference type="InterPro" id="IPR052155">
    <property type="entry name" value="Biofilm_reg_signaling"/>
</dbReference>
<dbReference type="AlphaFoldDB" id="A0A6I6LE36"/>
<evidence type="ECO:0000259" key="1">
    <source>
        <dbReference type="PROSITE" id="PS50883"/>
    </source>
</evidence>